<dbReference type="InterPro" id="IPR043019">
    <property type="entry name" value="GrlR_sf"/>
</dbReference>
<reference evidence="1 2" key="1">
    <citation type="submission" date="2020-08" db="EMBL/GenBank/DDBJ databases">
        <title>Studying the diversity of plant-associated saprophytic bacteria and their role in host health and plant-pathogen interactions.</title>
        <authorList>
            <person name="Potnis N."/>
        </authorList>
    </citation>
    <scope>NUCLEOTIDE SEQUENCE [LARGE SCALE GENOMIC DNA]</scope>
    <source>
        <strain evidence="1 2">CFBP 7922</strain>
    </source>
</reference>
<evidence type="ECO:0000313" key="1">
    <source>
        <dbReference type="EMBL" id="MBB4723379.1"/>
    </source>
</evidence>
<comment type="caution">
    <text evidence="1">The sequence shown here is derived from an EMBL/GenBank/DDBJ whole genome shotgun (WGS) entry which is preliminary data.</text>
</comment>
<dbReference type="InterPro" id="IPR032417">
    <property type="entry name" value="GrlR"/>
</dbReference>
<evidence type="ECO:0000313" key="2">
    <source>
        <dbReference type="Proteomes" id="UP000576603"/>
    </source>
</evidence>
<dbReference type="AlphaFoldDB" id="A0AAW3U3Y5"/>
<organism evidence="1 2">
    <name type="scientific">Xanthomonas euvesicatoria</name>
    <dbReference type="NCBI Taxonomy" id="456327"/>
    <lineage>
        <taxon>Bacteria</taxon>
        <taxon>Pseudomonadati</taxon>
        <taxon>Pseudomonadota</taxon>
        <taxon>Gammaproteobacteria</taxon>
        <taxon>Lysobacterales</taxon>
        <taxon>Lysobacteraceae</taxon>
        <taxon>Xanthomonas</taxon>
    </lineage>
</organism>
<proteinExistence type="predicted"/>
<dbReference type="RefSeq" id="WP_184420687.1">
    <property type="nucleotide sequence ID" value="NZ_JACHNK010000003.1"/>
</dbReference>
<name>A0AAW3U3Y5_XANEU</name>
<sequence length="109" mass="11803">MNGIYSVDFIVSDVSDWGDGIITIYNGLFSGGDRAYTYHGRLSDEGGELKGKVIVRKWSAVTTSVHPGLDNYELDVSGTIVDGQLNFRGAVAGMPDLEIVGHLRTEILI</sequence>
<dbReference type="Proteomes" id="UP000576603">
    <property type="component" value="Unassembled WGS sequence"/>
</dbReference>
<evidence type="ECO:0008006" key="3">
    <source>
        <dbReference type="Google" id="ProtNLM"/>
    </source>
</evidence>
<dbReference type="EMBL" id="JACHNL010000003">
    <property type="protein sequence ID" value="MBB4723379.1"/>
    <property type="molecule type" value="Genomic_DNA"/>
</dbReference>
<protein>
    <recommendedName>
        <fullName evidence="3">T3SS negative regulator,GrlR</fullName>
    </recommendedName>
</protein>
<gene>
    <name evidence="1" type="ORF">FHY32_001716</name>
</gene>
<dbReference type="Pfam" id="PF16518">
    <property type="entry name" value="GrlR"/>
    <property type="match status" value="1"/>
</dbReference>
<dbReference type="Gene3D" id="2.40.128.380">
    <property type="entry name" value="T3SS negative regulator GrlR"/>
    <property type="match status" value="1"/>
</dbReference>
<accession>A0AAW3U3Y5</accession>